<evidence type="ECO:0000313" key="3">
    <source>
        <dbReference type="EnsemblProtists" id="PYU1_T003913"/>
    </source>
</evidence>
<dbReference type="Pfam" id="PF06677">
    <property type="entry name" value="Auto_anti-p27"/>
    <property type="match status" value="1"/>
</dbReference>
<dbReference type="InterPro" id="IPR009563">
    <property type="entry name" value="SSSCA1"/>
</dbReference>
<evidence type="ECO:0000256" key="2">
    <source>
        <dbReference type="SAM" id="MobiDB-lite"/>
    </source>
</evidence>
<reference evidence="3" key="3">
    <citation type="submission" date="2015-02" db="UniProtKB">
        <authorList>
            <consortium name="EnsemblProtists"/>
        </authorList>
    </citation>
    <scope>IDENTIFICATION</scope>
    <source>
        <strain evidence="3">DAOM BR144</strain>
    </source>
</reference>
<dbReference type="OMA" id="CPVEDCY"/>
<dbReference type="AlphaFoldDB" id="K3WG22"/>
<dbReference type="InterPro" id="IPR051888">
    <property type="entry name" value="UPF0148_domain"/>
</dbReference>
<sequence>MASNELKYKKRDDASARLGEKMLQGWTLLGLTCPNDGCLTPFVRNKQGQMYCVNCEMFAVTEEDAKKEREKEQQEQEGQQLAVQLQEEKEREQRIAQRFREEEQRRAAARQQKEYEQQQVRAAASAAAVAMTPGKRKGASVPLDDGVTSPDNDRMKTLRHQTLAALYQKMEDLTNSLSAQDHSERMLTVAKTIRELAEAIQTLSSTS</sequence>
<keyword evidence="4" id="KW-1185">Reference proteome</keyword>
<feature type="coiled-coil region" evidence="1">
    <location>
        <begin position="71"/>
        <end position="121"/>
    </location>
</feature>
<protein>
    <submittedName>
        <fullName evidence="3">Uncharacterized protein</fullName>
    </submittedName>
</protein>
<organism evidence="3 4">
    <name type="scientific">Globisporangium ultimum (strain ATCC 200006 / CBS 805.95 / DAOM BR144)</name>
    <name type="common">Pythium ultimum</name>
    <dbReference type="NCBI Taxonomy" id="431595"/>
    <lineage>
        <taxon>Eukaryota</taxon>
        <taxon>Sar</taxon>
        <taxon>Stramenopiles</taxon>
        <taxon>Oomycota</taxon>
        <taxon>Peronosporomycetes</taxon>
        <taxon>Pythiales</taxon>
        <taxon>Pythiaceae</taxon>
        <taxon>Globisporangium</taxon>
    </lineage>
</organism>
<dbReference type="eggNOG" id="ENOG502S226">
    <property type="taxonomic scope" value="Eukaryota"/>
</dbReference>
<evidence type="ECO:0000256" key="1">
    <source>
        <dbReference type="SAM" id="Coils"/>
    </source>
</evidence>
<name>K3WG22_GLOUD</name>
<dbReference type="HOGENOM" id="CLU_089497_0_0_1"/>
<dbReference type="EMBL" id="GL376567">
    <property type="status" value="NOT_ANNOTATED_CDS"/>
    <property type="molecule type" value="Genomic_DNA"/>
</dbReference>
<dbReference type="Proteomes" id="UP000019132">
    <property type="component" value="Unassembled WGS sequence"/>
</dbReference>
<feature type="region of interest" description="Disordered" evidence="2">
    <location>
        <begin position="131"/>
        <end position="153"/>
    </location>
</feature>
<accession>K3WG22</accession>
<dbReference type="VEuPathDB" id="FungiDB:PYU1_G003903"/>
<dbReference type="STRING" id="431595.K3WG22"/>
<dbReference type="InParanoid" id="K3WG22"/>
<dbReference type="PANTHER" id="PTHR16537">
    <property type="entry name" value="SJOEGREN SYNDROME/SCLERODERMA AUTOANTIGEN 1"/>
    <property type="match status" value="1"/>
</dbReference>
<evidence type="ECO:0000313" key="4">
    <source>
        <dbReference type="Proteomes" id="UP000019132"/>
    </source>
</evidence>
<dbReference type="EnsemblProtists" id="PYU1_T003913">
    <property type="protein sequence ID" value="PYU1_T003913"/>
    <property type="gene ID" value="PYU1_G003903"/>
</dbReference>
<reference evidence="4" key="1">
    <citation type="journal article" date="2010" name="Genome Biol.">
        <title>Genome sequence of the necrotrophic plant pathogen Pythium ultimum reveals original pathogenicity mechanisms and effector repertoire.</title>
        <authorList>
            <person name="Levesque C.A."/>
            <person name="Brouwer H."/>
            <person name="Cano L."/>
            <person name="Hamilton J.P."/>
            <person name="Holt C."/>
            <person name="Huitema E."/>
            <person name="Raffaele S."/>
            <person name="Robideau G.P."/>
            <person name="Thines M."/>
            <person name="Win J."/>
            <person name="Zerillo M.M."/>
            <person name="Beakes G.W."/>
            <person name="Boore J.L."/>
            <person name="Busam D."/>
            <person name="Dumas B."/>
            <person name="Ferriera S."/>
            <person name="Fuerstenberg S.I."/>
            <person name="Gachon C.M."/>
            <person name="Gaulin E."/>
            <person name="Govers F."/>
            <person name="Grenville-Briggs L."/>
            <person name="Horner N."/>
            <person name="Hostetler J."/>
            <person name="Jiang R.H."/>
            <person name="Johnson J."/>
            <person name="Krajaejun T."/>
            <person name="Lin H."/>
            <person name="Meijer H.J."/>
            <person name="Moore B."/>
            <person name="Morris P."/>
            <person name="Phuntmart V."/>
            <person name="Puiu D."/>
            <person name="Shetty J."/>
            <person name="Stajich J.E."/>
            <person name="Tripathy S."/>
            <person name="Wawra S."/>
            <person name="van West P."/>
            <person name="Whitty B.R."/>
            <person name="Coutinho P.M."/>
            <person name="Henrissat B."/>
            <person name="Martin F."/>
            <person name="Thomas P.D."/>
            <person name="Tyler B.M."/>
            <person name="De Vries R.P."/>
            <person name="Kamoun S."/>
            <person name="Yandell M."/>
            <person name="Tisserat N."/>
            <person name="Buell C.R."/>
        </authorList>
    </citation>
    <scope>NUCLEOTIDE SEQUENCE</scope>
    <source>
        <strain evidence="4">DAOM:BR144</strain>
    </source>
</reference>
<keyword evidence="1" id="KW-0175">Coiled coil</keyword>
<dbReference type="PANTHER" id="PTHR16537:SF1">
    <property type="entry name" value="PROTEIN ZNRD2"/>
    <property type="match status" value="1"/>
</dbReference>
<proteinExistence type="predicted"/>
<reference evidence="4" key="2">
    <citation type="submission" date="2010-04" db="EMBL/GenBank/DDBJ databases">
        <authorList>
            <person name="Buell R."/>
            <person name="Hamilton J."/>
            <person name="Hostetler J."/>
        </authorList>
    </citation>
    <scope>NUCLEOTIDE SEQUENCE [LARGE SCALE GENOMIC DNA]</scope>
    <source>
        <strain evidence="4">DAOM:BR144</strain>
    </source>
</reference>